<sequence length="162" mass="18012">MPRNPKQNKTTQSPKSSANLSFSSPDLFPEHHQPTPAQCRAVRDDLLALHGIPRDLAKYRNPDPSDEAPPEKTVLDGVVSTLLSLNTTDSNSRRAFLSFKIRIPRVLNAEPKRVEDAIRCGGLAVTKALRIRSILKDVMERRGEICLEYLRALSVGEDRGEG</sequence>
<dbReference type="PANTHER" id="PTHR47203:SF1">
    <property type="entry name" value="HYPOTHETICAL BASE EXCISION DNA REPAIR PROTEIN (EUROFUNG)"/>
    <property type="match status" value="1"/>
</dbReference>
<gene>
    <name evidence="3" type="primary">LOC120251374</name>
</gene>
<dbReference type="Gene3D" id="1.10.340.30">
    <property type="entry name" value="Hypothetical protein, domain 2"/>
    <property type="match status" value="1"/>
</dbReference>
<accession>A0AB40AM20</accession>
<proteinExistence type="predicted"/>
<evidence type="ECO:0000313" key="2">
    <source>
        <dbReference type="Proteomes" id="UP001515500"/>
    </source>
</evidence>
<dbReference type="PANTHER" id="PTHR47203">
    <property type="match status" value="1"/>
</dbReference>
<organism evidence="2 3">
    <name type="scientific">Dioscorea cayennensis subsp. rotundata</name>
    <name type="common">White Guinea yam</name>
    <name type="synonym">Dioscorea rotundata</name>
    <dbReference type="NCBI Taxonomy" id="55577"/>
    <lineage>
        <taxon>Eukaryota</taxon>
        <taxon>Viridiplantae</taxon>
        <taxon>Streptophyta</taxon>
        <taxon>Embryophyta</taxon>
        <taxon>Tracheophyta</taxon>
        <taxon>Spermatophyta</taxon>
        <taxon>Magnoliopsida</taxon>
        <taxon>Liliopsida</taxon>
        <taxon>Dioscoreales</taxon>
        <taxon>Dioscoreaceae</taxon>
        <taxon>Dioscorea</taxon>
    </lineage>
</organism>
<dbReference type="GO" id="GO:0006281">
    <property type="term" value="P:DNA repair"/>
    <property type="evidence" value="ECO:0007669"/>
    <property type="project" value="InterPro"/>
</dbReference>
<feature type="region of interest" description="Disordered" evidence="1">
    <location>
        <begin position="1"/>
        <end position="37"/>
    </location>
</feature>
<name>A0AB40AM20_DIOCR</name>
<feature type="compositionally biased region" description="Polar residues" evidence="1">
    <location>
        <begin position="1"/>
        <end position="24"/>
    </location>
</feature>
<evidence type="ECO:0000256" key="1">
    <source>
        <dbReference type="SAM" id="MobiDB-lite"/>
    </source>
</evidence>
<dbReference type="RefSeq" id="XP_039115843.1">
    <property type="nucleotide sequence ID" value="XM_039259909.1"/>
</dbReference>
<dbReference type="AlphaFoldDB" id="A0AB40AM20"/>
<dbReference type="GO" id="GO:0003824">
    <property type="term" value="F:catalytic activity"/>
    <property type="evidence" value="ECO:0007669"/>
    <property type="project" value="InterPro"/>
</dbReference>
<dbReference type="SUPFAM" id="SSF48150">
    <property type="entry name" value="DNA-glycosylase"/>
    <property type="match status" value="1"/>
</dbReference>
<protein>
    <submittedName>
        <fullName evidence="3">DNA glycosylase At3g47830</fullName>
    </submittedName>
</protein>
<keyword evidence="2" id="KW-1185">Reference proteome</keyword>
<dbReference type="InterPro" id="IPR011257">
    <property type="entry name" value="DNA_glycosylase"/>
</dbReference>
<dbReference type="GeneID" id="120251374"/>
<evidence type="ECO:0000313" key="3">
    <source>
        <dbReference type="RefSeq" id="XP_039115843.1"/>
    </source>
</evidence>
<dbReference type="Proteomes" id="UP001515500">
    <property type="component" value="Chromosome 20"/>
</dbReference>
<reference evidence="3" key="1">
    <citation type="submission" date="2025-08" db="UniProtKB">
        <authorList>
            <consortium name="RefSeq"/>
        </authorList>
    </citation>
    <scope>IDENTIFICATION</scope>
</reference>